<sequence length="475" mass="50837">MNFLQLLTVVRARWTIAVAVFATVVGVTTVLSLILPKQYTASVNFVIDPKGGDVLGNSGGSIAMMTPQLAATYMATQAQILQSKRIATQVVRKLNLLEEPLIKRELAEATDVRSPEEFASEVLGKRIDVAAAKDSQLLTISVTWPNPETAAAIANGFADAYRGFTTQMRTQPARQSAEFFNEQLKTLRSDLERAQAKLSAYQQENKIAVSDARMDIESARLAELSSQLSQAQGASADARARALQGGRAGSAIPEIATSGIITQLRSEVARAQSELDQAAKAYGPNHPSYQQRAAQLQTAQASLDRELRSLSGSMGSASQASEQREAELRRAVENQRQKVLEFGRQRDDLSVLSREVDSAQKVFDLALQRFAESNIQSQASVTDATVLNAATVPAIASKPKVFLNILVSMVGGALLALCVAILVELADRRVRTVYDAADFVDAPILGVLPPASARLQGSPAVALPGGGNPKGLLGR</sequence>
<evidence type="ECO:0000256" key="5">
    <source>
        <dbReference type="ARBA" id="ARBA00023136"/>
    </source>
</evidence>
<dbReference type="Proteomes" id="UP000675920">
    <property type="component" value="Unplaced"/>
</dbReference>
<dbReference type="RefSeq" id="WP_051378807.1">
    <property type="nucleotide sequence ID" value="NZ_AXWS01000014.1"/>
</dbReference>
<keyword evidence="2" id="KW-1003">Cell membrane</keyword>
<evidence type="ECO:0000256" key="1">
    <source>
        <dbReference type="ARBA" id="ARBA00004651"/>
    </source>
</evidence>
<evidence type="ECO:0000256" key="3">
    <source>
        <dbReference type="ARBA" id="ARBA00022692"/>
    </source>
</evidence>
<feature type="transmembrane region" description="Helical" evidence="7">
    <location>
        <begin position="12"/>
        <end position="35"/>
    </location>
</feature>
<evidence type="ECO:0000313" key="10">
    <source>
        <dbReference type="RefSeq" id="WP_051378807.1"/>
    </source>
</evidence>
<dbReference type="PANTHER" id="PTHR32309:SF13">
    <property type="entry name" value="FERRIC ENTEROBACTIN TRANSPORT PROTEIN FEPE"/>
    <property type="match status" value="1"/>
</dbReference>
<organism evidence="9 10">
    <name type="scientific">Derxia gummosa DSM 723</name>
    <dbReference type="NCBI Taxonomy" id="1121388"/>
    <lineage>
        <taxon>Bacteria</taxon>
        <taxon>Pseudomonadati</taxon>
        <taxon>Pseudomonadota</taxon>
        <taxon>Betaproteobacteria</taxon>
        <taxon>Burkholderiales</taxon>
        <taxon>Alcaligenaceae</taxon>
        <taxon>Derxia</taxon>
    </lineage>
</organism>
<gene>
    <name evidence="10" type="primary">epsF</name>
</gene>
<dbReference type="InterPro" id="IPR003856">
    <property type="entry name" value="LPS_length_determ_N"/>
</dbReference>
<keyword evidence="3 7" id="KW-0812">Transmembrane</keyword>
<dbReference type="AlphaFoldDB" id="A0A8B6X9P7"/>
<keyword evidence="4 7" id="KW-1133">Transmembrane helix</keyword>
<reference evidence="10" key="2">
    <citation type="submission" date="2025-08" db="UniProtKB">
        <authorList>
            <consortium name="RefSeq"/>
        </authorList>
    </citation>
    <scope>IDENTIFICATION</scope>
</reference>
<dbReference type="Pfam" id="PF02706">
    <property type="entry name" value="Wzz"/>
    <property type="match status" value="1"/>
</dbReference>
<dbReference type="GO" id="GO:0005886">
    <property type="term" value="C:plasma membrane"/>
    <property type="evidence" value="ECO:0007669"/>
    <property type="project" value="UniProtKB-SubCell"/>
</dbReference>
<reference evidence="10" key="1">
    <citation type="journal article" date="2003" name="Microbiology">
        <title>Genes involved in the synthesis of the exopolysaccharide methanolan by the obligate methylotroph Methylobacillus sp strain 12S.</title>
        <authorList>
            <person name="Yoshida T."/>
            <person name="Ayabe Y."/>
            <person name="Yasunaga M."/>
            <person name="Usami Y."/>
            <person name="Habe H."/>
            <person name="Nojiri H."/>
            <person name="Omori T."/>
        </authorList>
    </citation>
    <scope>NUCLEOTIDE SEQUENCE</scope>
</reference>
<dbReference type="NCBIfam" id="TIGR03017">
    <property type="entry name" value="EpsF"/>
    <property type="match status" value="1"/>
</dbReference>
<dbReference type="OrthoDB" id="8559110at2"/>
<comment type="subcellular location">
    <subcellularLocation>
        <location evidence="1">Cell membrane</location>
        <topology evidence="1">Multi-pass membrane protein</topology>
    </subcellularLocation>
</comment>
<evidence type="ECO:0000256" key="7">
    <source>
        <dbReference type="SAM" id="Phobius"/>
    </source>
</evidence>
<dbReference type="PANTHER" id="PTHR32309">
    <property type="entry name" value="TYROSINE-PROTEIN KINASE"/>
    <property type="match status" value="1"/>
</dbReference>
<keyword evidence="6" id="KW-0175">Coiled coil</keyword>
<evidence type="ECO:0000256" key="6">
    <source>
        <dbReference type="SAM" id="Coils"/>
    </source>
</evidence>
<accession>A0A8B6X9P7</accession>
<keyword evidence="9" id="KW-1185">Reference proteome</keyword>
<dbReference type="InterPro" id="IPR050445">
    <property type="entry name" value="Bact_polysacc_biosynth/exp"/>
</dbReference>
<protein>
    <submittedName>
        <fullName evidence="10">Chain length determinant protein EpsF</fullName>
    </submittedName>
</protein>
<evidence type="ECO:0000256" key="2">
    <source>
        <dbReference type="ARBA" id="ARBA00022475"/>
    </source>
</evidence>
<proteinExistence type="predicted"/>
<name>A0A8B6X9P7_9BURK</name>
<evidence type="ECO:0000313" key="9">
    <source>
        <dbReference type="Proteomes" id="UP000675920"/>
    </source>
</evidence>
<feature type="transmembrane region" description="Helical" evidence="7">
    <location>
        <begin position="401"/>
        <end position="423"/>
    </location>
</feature>
<dbReference type="GO" id="GO:0004713">
    <property type="term" value="F:protein tyrosine kinase activity"/>
    <property type="evidence" value="ECO:0007669"/>
    <property type="project" value="TreeGrafter"/>
</dbReference>
<evidence type="ECO:0000256" key="4">
    <source>
        <dbReference type="ARBA" id="ARBA00022989"/>
    </source>
</evidence>
<feature type="coiled-coil region" evidence="6">
    <location>
        <begin position="177"/>
        <end position="281"/>
    </location>
</feature>
<keyword evidence="5 7" id="KW-0472">Membrane</keyword>
<feature type="domain" description="Polysaccharide chain length determinant N-terminal" evidence="8">
    <location>
        <begin position="3"/>
        <end position="94"/>
    </location>
</feature>
<dbReference type="InterPro" id="IPR017468">
    <property type="entry name" value="Chain_len_reg_EpsF"/>
</dbReference>
<evidence type="ECO:0000259" key="8">
    <source>
        <dbReference type="Pfam" id="PF02706"/>
    </source>
</evidence>